<feature type="region of interest" description="Disordered" evidence="11">
    <location>
        <begin position="1"/>
        <end position="49"/>
    </location>
</feature>
<evidence type="ECO:0000256" key="5">
    <source>
        <dbReference type="ARBA" id="ARBA00022679"/>
    </source>
</evidence>
<feature type="compositionally biased region" description="Low complexity" evidence="11">
    <location>
        <begin position="1"/>
        <end position="14"/>
    </location>
</feature>
<name>A0A8B6XBV2_9BURK</name>
<comment type="cofactor">
    <cofactor evidence="1">
        <name>Mg(2+)</name>
        <dbReference type="ChEBI" id="CHEBI:18420"/>
    </cofactor>
</comment>
<dbReference type="Pfam" id="PF02424">
    <property type="entry name" value="ApbE"/>
    <property type="match status" value="1"/>
</dbReference>
<dbReference type="InterPro" id="IPR003374">
    <property type="entry name" value="ApbE-like_sf"/>
</dbReference>
<organism evidence="12 13">
    <name type="scientific">Derxia gummosa DSM 723</name>
    <dbReference type="NCBI Taxonomy" id="1121388"/>
    <lineage>
        <taxon>Bacteria</taxon>
        <taxon>Pseudomonadati</taxon>
        <taxon>Pseudomonadota</taxon>
        <taxon>Betaproteobacteria</taxon>
        <taxon>Burkholderiales</taxon>
        <taxon>Alcaligenaceae</taxon>
        <taxon>Derxia</taxon>
    </lineage>
</organism>
<dbReference type="InterPro" id="IPR024932">
    <property type="entry name" value="ApbE"/>
</dbReference>
<dbReference type="Gene3D" id="3.10.520.10">
    <property type="entry name" value="ApbE-like domains"/>
    <property type="match status" value="2"/>
</dbReference>
<evidence type="ECO:0000256" key="2">
    <source>
        <dbReference type="ARBA" id="ARBA00011955"/>
    </source>
</evidence>
<dbReference type="EC" id="2.7.1.180" evidence="2"/>
<dbReference type="RefSeq" id="WP_084545257.1">
    <property type="nucleotide sequence ID" value="NZ_KI519499.1"/>
</dbReference>
<dbReference type="OrthoDB" id="9778595at2"/>
<reference evidence="13" key="1">
    <citation type="journal article" date="2013" name="J. Biol. Chem.">
        <title>Alternative pyrimidine biosynthesis protein ApbE is a flavin transferase catalyzing covalent attachment of FMN to a threonine residue in bacterial flavoproteins.</title>
        <authorList>
            <person name="Bertsova Y.V."/>
            <person name="Fadeeva M.S."/>
            <person name="Kostyrko V.A."/>
            <person name="Serebryakova M.V."/>
            <person name="Baykov A.A."/>
            <person name="Bogachev A.V."/>
        </authorList>
    </citation>
    <scope>NUCLEOTIDE SEQUENCE</scope>
</reference>
<evidence type="ECO:0000256" key="6">
    <source>
        <dbReference type="ARBA" id="ARBA00022723"/>
    </source>
</evidence>
<dbReference type="SUPFAM" id="SSF143631">
    <property type="entry name" value="ApbE-like"/>
    <property type="match status" value="1"/>
</dbReference>
<dbReference type="Proteomes" id="UP000675920">
    <property type="component" value="Unplaced"/>
</dbReference>
<keyword evidence="5 13" id="KW-0808">Transferase</keyword>
<evidence type="ECO:0000256" key="9">
    <source>
        <dbReference type="ARBA" id="ARBA00031306"/>
    </source>
</evidence>
<evidence type="ECO:0000313" key="12">
    <source>
        <dbReference type="Proteomes" id="UP000675920"/>
    </source>
</evidence>
<evidence type="ECO:0000256" key="1">
    <source>
        <dbReference type="ARBA" id="ARBA00001946"/>
    </source>
</evidence>
<feature type="compositionally biased region" description="Low complexity" evidence="11">
    <location>
        <begin position="29"/>
        <end position="41"/>
    </location>
</feature>
<accession>A0A8B6XBV2</accession>
<proteinExistence type="predicted"/>
<sequence length="379" mass="38165">MACAASSRSCSSRAKVAGSADTPGAGHDASAAPAEGPASAGTPVDVVSGGPGAGAQGLFRRARPLLGTRVEIGVVVRPGDWRAIPRLSERPGAFRNVPARVEQEEASVDPVAAVVAAAGDAPAGRAATVVAIDAPAAAVEAAFAAIARVQRVMSAHDPASDLRRLAAAPLGEPIDCDPWTVRLLRLADRLRLDSAGLFDIALGSAGGAAGYRIVGPARLVLTVAGARFDAGGIAKGFAVDVAVATLRAHGLRDGWVEAGGDLRVFGAFEHEIKLRELTPGGPLLRPIGLLARGAVATSQYLESGFSAGKGDALHRPAGNSDFLRGPVTVIAPRCALADALTKPLALLGPAAAGLLARHGATGCVVTPADPIVFIPPLDD</sequence>
<dbReference type="PANTHER" id="PTHR30040">
    <property type="entry name" value="THIAMINE BIOSYNTHESIS LIPOPROTEIN APBE"/>
    <property type="match status" value="1"/>
</dbReference>
<keyword evidence="6" id="KW-0479">Metal-binding</keyword>
<evidence type="ECO:0000256" key="3">
    <source>
        <dbReference type="ARBA" id="ARBA00016337"/>
    </source>
</evidence>
<comment type="catalytic activity">
    <reaction evidence="10">
        <text>L-threonyl-[protein] + FAD = FMN-L-threonyl-[protein] + AMP + H(+)</text>
        <dbReference type="Rhea" id="RHEA:36847"/>
        <dbReference type="Rhea" id="RHEA-COMP:11060"/>
        <dbReference type="Rhea" id="RHEA-COMP:11061"/>
        <dbReference type="ChEBI" id="CHEBI:15378"/>
        <dbReference type="ChEBI" id="CHEBI:30013"/>
        <dbReference type="ChEBI" id="CHEBI:57692"/>
        <dbReference type="ChEBI" id="CHEBI:74257"/>
        <dbReference type="ChEBI" id="CHEBI:456215"/>
        <dbReference type="EC" id="2.7.1.180"/>
    </reaction>
</comment>
<keyword evidence="7" id="KW-0274">FAD</keyword>
<dbReference type="AlphaFoldDB" id="A0A8B6XBV2"/>
<evidence type="ECO:0000256" key="4">
    <source>
        <dbReference type="ARBA" id="ARBA00022630"/>
    </source>
</evidence>
<dbReference type="GO" id="GO:0046872">
    <property type="term" value="F:metal ion binding"/>
    <property type="evidence" value="ECO:0007669"/>
    <property type="project" value="UniProtKB-KW"/>
</dbReference>
<keyword evidence="12" id="KW-1185">Reference proteome</keyword>
<evidence type="ECO:0000313" key="13">
    <source>
        <dbReference type="RefSeq" id="WP_084545257.1"/>
    </source>
</evidence>
<dbReference type="PANTHER" id="PTHR30040:SF2">
    <property type="entry name" value="FAD:PROTEIN FMN TRANSFERASE"/>
    <property type="match status" value="1"/>
</dbReference>
<protein>
    <recommendedName>
        <fullName evidence="3">FAD:protein FMN transferase</fullName>
        <ecNumber evidence="2">2.7.1.180</ecNumber>
    </recommendedName>
    <alternativeName>
        <fullName evidence="9">Flavin transferase</fullName>
    </alternativeName>
</protein>
<evidence type="ECO:0000256" key="8">
    <source>
        <dbReference type="ARBA" id="ARBA00022842"/>
    </source>
</evidence>
<reference evidence="13" key="2">
    <citation type="submission" date="2025-08" db="UniProtKB">
        <authorList>
            <consortium name="RefSeq"/>
        </authorList>
    </citation>
    <scope>IDENTIFICATION</scope>
</reference>
<keyword evidence="8" id="KW-0460">Magnesium</keyword>
<keyword evidence="4" id="KW-0285">Flavoprotein</keyword>
<evidence type="ECO:0000256" key="10">
    <source>
        <dbReference type="ARBA" id="ARBA00048540"/>
    </source>
</evidence>
<evidence type="ECO:0000256" key="7">
    <source>
        <dbReference type="ARBA" id="ARBA00022827"/>
    </source>
</evidence>
<dbReference type="GO" id="GO:0016740">
    <property type="term" value="F:transferase activity"/>
    <property type="evidence" value="ECO:0007669"/>
    <property type="project" value="UniProtKB-KW"/>
</dbReference>
<evidence type="ECO:0000256" key="11">
    <source>
        <dbReference type="SAM" id="MobiDB-lite"/>
    </source>
</evidence>